<dbReference type="Pfam" id="PF13378">
    <property type="entry name" value="MR_MLE_C"/>
    <property type="match status" value="1"/>
</dbReference>
<feature type="domain" description="Mandelate racemase/muconate lactonizing enzyme C-terminal" evidence="6">
    <location>
        <begin position="126"/>
        <end position="218"/>
    </location>
</feature>
<dbReference type="Pfam" id="PF02746">
    <property type="entry name" value="MR_MLE_N"/>
    <property type="match status" value="1"/>
</dbReference>
<evidence type="ECO:0000256" key="3">
    <source>
        <dbReference type="ARBA" id="ARBA00022723"/>
    </source>
</evidence>
<dbReference type="SUPFAM" id="SSF54826">
    <property type="entry name" value="Enolase N-terminal domain-like"/>
    <property type="match status" value="1"/>
</dbReference>
<dbReference type="CDD" id="cd03319">
    <property type="entry name" value="L-Ala-DL-Glu_epimerase"/>
    <property type="match status" value="1"/>
</dbReference>
<dbReference type="SMART" id="SM00922">
    <property type="entry name" value="MR_MLE"/>
    <property type="match status" value="1"/>
</dbReference>
<dbReference type="PANTHER" id="PTHR48080">
    <property type="entry name" value="D-GALACTONATE DEHYDRATASE-RELATED"/>
    <property type="match status" value="1"/>
</dbReference>
<dbReference type="SUPFAM" id="SSF51604">
    <property type="entry name" value="Enolase C-terminal domain-like"/>
    <property type="match status" value="1"/>
</dbReference>
<dbReference type="SFLD" id="SFLDS00001">
    <property type="entry name" value="Enolase"/>
    <property type="match status" value="1"/>
</dbReference>
<dbReference type="SFLD" id="SFLDF00009">
    <property type="entry name" value="o-succinylbenzoate_synthase"/>
    <property type="match status" value="1"/>
</dbReference>
<dbReference type="InterPro" id="IPR034603">
    <property type="entry name" value="Dipeptide_epimerase"/>
</dbReference>
<evidence type="ECO:0000259" key="6">
    <source>
        <dbReference type="SMART" id="SM00922"/>
    </source>
</evidence>
<evidence type="ECO:0000256" key="4">
    <source>
        <dbReference type="ARBA" id="ARBA00022842"/>
    </source>
</evidence>
<keyword evidence="4" id="KW-0460">Magnesium</keyword>
<protein>
    <submittedName>
        <fullName evidence="8">Dipeptide epimerase</fullName>
    </submittedName>
</protein>
<sequence>MALAEPFEIARGVQTESENVVVELTHEGETGVGAAAPSTHYGETAATVEAVLPRLFDVLPGDPHDIDAAHAAMDRAVRDNPAAKAAVDIAMHDLAAKRHDLPLYRHLGLDPSSTPTSSFTVGLASTAEMARKAEAASDAGHDVLKLKLGTDRDREIVETLREAAPDVRLRVDANEAWTPKQAVRLCRELDGLVEFVEQPVPAENPEGMRRVTEQSPVPIAADESLVDPSDVPAVAGIADIANVKLMKCGGIRPAVETLHAARAHGLETMLGCMIESNAAIAAGVQLSPLLDYADLDGSLLLAEGADPFAGPPVPSLDPTGVVGTGARRN</sequence>
<gene>
    <name evidence="7" type="ORF">DM867_00510</name>
    <name evidence="8" type="ORF">DMP03_07170</name>
</gene>
<proteinExistence type="inferred from homology"/>
<dbReference type="GO" id="GO:0016855">
    <property type="term" value="F:racemase and epimerase activity, acting on amino acids and derivatives"/>
    <property type="evidence" value="ECO:0007669"/>
    <property type="project" value="InterPro"/>
</dbReference>
<evidence type="ECO:0000313" key="10">
    <source>
        <dbReference type="Proteomes" id="UP000326865"/>
    </source>
</evidence>
<dbReference type="InterPro" id="IPR013342">
    <property type="entry name" value="Mandelate_racemase_C"/>
</dbReference>
<evidence type="ECO:0000313" key="8">
    <source>
        <dbReference type="EMBL" id="KAB7517228.1"/>
    </source>
</evidence>
<name>A0A5N5UEW9_9EURY</name>
<dbReference type="OrthoDB" id="372081at2157"/>
<evidence type="ECO:0000256" key="1">
    <source>
        <dbReference type="ARBA" id="ARBA00001946"/>
    </source>
</evidence>
<comment type="caution">
    <text evidence="8">The sequence shown here is derived from an EMBL/GenBank/DDBJ whole genome shotgun (WGS) entry which is preliminary data.</text>
</comment>
<accession>A0A5N5UEW9</accession>
<dbReference type="SFLD" id="SFLDG00180">
    <property type="entry name" value="muconate_cycloisomerase"/>
    <property type="match status" value="1"/>
</dbReference>
<organism evidence="8 9">
    <name type="scientific">Halosegnis rubeus</name>
    <dbReference type="NCBI Taxonomy" id="2212850"/>
    <lineage>
        <taxon>Archaea</taxon>
        <taxon>Methanobacteriati</taxon>
        <taxon>Methanobacteriota</taxon>
        <taxon>Stenosarchaea group</taxon>
        <taxon>Halobacteria</taxon>
        <taxon>Halobacteriales</taxon>
        <taxon>Natronomonadaceae</taxon>
        <taxon>Halosegnis</taxon>
    </lineage>
</organism>
<dbReference type="AlphaFoldDB" id="A0A5N5UEW9"/>
<comment type="similarity">
    <text evidence="2">Belongs to the mandelate racemase/muconate lactonizing enzyme family.</text>
</comment>
<dbReference type="InterPro" id="IPR036849">
    <property type="entry name" value="Enolase-like_C_sf"/>
</dbReference>
<dbReference type="RefSeq" id="WP_152120102.1">
    <property type="nucleotide sequence ID" value="NZ_QJOW01000002.1"/>
</dbReference>
<accession>A0A5N5UDC6</accession>
<evidence type="ECO:0000256" key="5">
    <source>
        <dbReference type="ARBA" id="ARBA00023235"/>
    </source>
</evidence>
<dbReference type="PANTHER" id="PTHR48080:SF3">
    <property type="entry name" value="ENOLASE SUPERFAMILY MEMBER DDB_G0284701"/>
    <property type="match status" value="1"/>
</dbReference>
<dbReference type="Proteomes" id="UP000326865">
    <property type="component" value="Unassembled WGS sequence"/>
</dbReference>
<evidence type="ECO:0000313" key="7">
    <source>
        <dbReference type="EMBL" id="KAB7516520.1"/>
    </source>
</evidence>
<evidence type="ECO:0000256" key="2">
    <source>
        <dbReference type="ARBA" id="ARBA00008031"/>
    </source>
</evidence>
<comment type="cofactor">
    <cofactor evidence="1">
        <name>Mg(2+)</name>
        <dbReference type="ChEBI" id="CHEBI:18420"/>
    </cofactor>
</comment>
<dbReference type="InterPro" id="IPR029065">
    <property type="entry name" value="Enolase_C-like"/>
</dbReference>
<keyword evidence="5" id="KW-0413">Isomerase</keyword>
<dbReference type="EMBL" id="QKKZ01000001">
    <property type="protein sequence ID" value="KAB7516520.1"/>
    <property type="molecule type" value="Genomic_DNA"/>
</dbReference>
<dbReference type="InterPro" id="IPR034593">
    <property type="entry name" value="DgoD-like"/>
</dbReference>
<dbReference type="EMBL" id="QJOW01000002">
    <property type="protein sequence ID" value="KAB7517228.1"/>
    <property type="molecule type" value="Genomic_DNA"/>
</dbReference>
<keyword evidence="3" id="KW-0479">Metal-binding</keyword>
<dbReference type="Gene3D" id="3.20.20.120">
    <property type="entry name" value="Enolase-like C-terminal domain"/>
    <property type="match status" value="1"/>
</dbReference>
<reference evidence="9 10" key="1">
    <citation type="submission" date="2019-10" db="EMBL/GenBank/DDBJ databases">
        <title>Unraveling microbial dark matter from salterns through culturing: the case of the genus Halosegnis.</title>
        <authorList>
            <person name="Duran-Viseras A."/>
            <person name="Andrei A.-S."/>
            <person name="Vera-Gargallo B."/>
            <person name="Ghai R."/>
            <person name="Sanchez-Porro C."/>
            <person name="Ventosa A."/>
        </authorList>
    </citation>
    <scope>NUCLEOTIDE SEQUENCE [LARGE SCALE GENOMIC DNA]</scope>
    <source>
        <strain evidence="8 9">F17-44</strain>
        <strain evidence="7 10">F18-79</strain>
    </source>
</reference>
<dbReference type="InterPro" id="IPR029017">
    <property type="entry name" value="Enolase-like_N"/>
</dbReference>
<evidence type="ECO:0000313" key="9">
    <source>
        <dbReference type="Proteomes" id="UP000326302"/>
    </source>
</evidence>
<dbReference type="Proteomes" id="UP000326302">
    <property type="component" value="Unassembled WGS sequence"/>
</dbReference>
<dbReference type="InterPro" id="IPR013341">
    <property type="entry name" value="Mandelate_racemase_N_dom"/>
</dbReference>
<dbReference type="Gene3D" id="3.30.390.10">
    <property type="entry name" value="Enolase-like, N-terminal domain"/>
    <property type="match status" value="1"/>
</dbReference>
<keyword evidence="10" id="KW-1185">Reference proteome</keyword>
<dbReference type="GO" id="GO:0046872">
    <property type="term" value="F:metal ion binding"/>
    <property type="evidence" value="ECO:0007669"/>
    <property type="project" value="UniProtKB-KW"/>
</dbReference>